<evidence type="ECO:0000256" key="3">
    <source>
        <dbReference type="ARBA" id="ARBA00022840"/>
    </source>
</evidence>
<organism evidence="5 6">
    <name type="scientific">Brachyspira aalborgi</name>
    <dbReference type="NCBI Taxonomy" id="29522"/>
    <lineage>
        <taxon>Bacteria</taxon>
        <taxon>Pseudomonadati</taxon>
        <taxon>Spirochaetota</taxon>
        <taxon>Spirochaetia</taxon>
        <taxon>Brachyspirales</taxon>
        <taxon>Brachyspiraceae</taxon>
        <taxon>Brachyspira</taxon>
    </lineage>
</organism>
<gene>
    <name evidence="5" type="ORF">EPJ70_12595</name>
</gene>
<dbReference type="SMART" id="SM00382">
    <property type="entry name" value="AAA"/>
    <property type="match status" value="1"/>
</dbReference>
<dbReference type="PANTHER" id="PTHR23073">
    <property type="entry name" value="26S PROTEASOME REGULATORY SUBUNIT"/>
    <property type="match status" value="1"/>
</dbReference>
<dbReference type="Gene3D" id="3.40.50.300">
    <property type="entry name" value="P-loop containing nucleotide triphosphate hydrolases"/>
    <property type="match status" value="1"/>
</dbReference>
<dbReference type="RefSeq" id="WP_147527704.1">
    <property type="nucleotide sequence ID" value="NZ_SAYG01000018.1"/>
</dbReference>
<dbReference type="CDD" id="cd19481">
    <property type="entry name" value="RecA-like_protease"/>
    <property type="match status" value="1"/>
</dbReference>
<evidence type="ECO:0000256" key="1">
    <source>
        <dbReference type="ARBA" id="ARBA00006914"/>
    </source>
</evidence>
<feature type="domain" description="AAA+ ATPase" evidence="4">
    <location>
        <begin position="57"/>
        <end position="202"/>
    </location>
</feature>
<proteinExistence type="inferred from homology"/>
<dbReference type="InterPro" id="IPR027417">
    <property type="entry name" value="P-loop_NTPase"/>
</dbReference>
<dbReference type="EMBL" id="SAYG01000018">
    <property type="protein sequence ID" value="TXJ42776.1"/>
    <property type="molecule type" value="Genomic_DNA"/>
</dbReference>
<dbReference type="InterPro" id="IPR003959">
    <property type="entry name" value="ATPase_AAA_core"/>
</dbReference>
<protein>
    <submittedName>
        <fullName evidence="5">AAA family ATPase</fullName>
    </submittedName>
</protein>
<evidence type="ECO:0000313" key="6">
    <source>
        <dbReference type="Proteomes" id="UP000324574"/>
    </source>
</evidence>
<evidence type="ECO:0000259" key="4">
    <source>
        <dbReference type="SMART" id="SM00382"/>
    </source>
</evidence>
<sequence length="270" mass="31415">MNASYKFIFPLSDDVIKRKTDNFIGYDKLICEIKKISDIIFGNKNKIPVKVLNYFSINGNVILYGKPGVGKTSISYKIALDVLNEYGIKSYQLSTADIIETNLGKTTSNIKSAIKELKNISKEYGALLILDEVDRLFIDRENDKEISELKRMLIEFMDFLDNLTINDKVMIIGITNLISILDSAFTRRFIFQYEIKNDEKVLYELIKDSNKLLSIEMSEKDLKHYAKLFYKKEKTCDFVKSVYRKEILNSFDKPKELKNNIIKKIKEMED</sequence>
<keyword evidence="3" id="KW-0067">ATP-binding</keyword>
<dbReference type="SUPFAM" id="SSF52540">
    <property type="entry name" value="P-loop containing nucleoside triphosphate hydrolases"/>
    <property type="match status" value="1"/>
</dbReference>
<dbReference type="Pfam" id="PF00004">
    <property type="entry name" value="AAA"/>
    <property type="match status" value="1"/>
</dbReference>
<reference evidence="5 6" key="1">
    <citation type="journal article" date="1992" name="Lakartidningen">
        <title>[Penicillin V and not amoxicillin is the first choice preparation in acute otitis].</title>
        <authorList>
            <person name="Kamme C."/>
            <person name="Lundgren K."/>
            <person name="Prellner K."/>
        </authorList>
    </citation>
    <scope>NUCLEOTIDE SEQUENCE [LARGE SCALE GENOMIC DNA]</scope>
    <source>
        <strain evidence="5 6">PC3714II</strain>
    </source>
</reference>
<comment type="similarity">
    <text evidence="1">Belongs to the AAA ATPase family.</text>
</comment>
<dbReference type="AlphaFoldDB" id="A0A5C8EY75"/>
<keyword evidence="2" id="KW-0547">Nucleotide-binding</keyword>
<dbReference type="Proteomes" id="UP000324574">
    <property type="component" value="Unassembled WGS sequence"/>
</dbReference>
<comment type="caution">
    <text evidence="5">The sequence shown here is derived from an EMBL/GenBank/DDBJ whole genome shotgun (WGS) entry which is preliminary data.</text>
</comment>
<evidence type="ECO:0000256" key="2">
    <source>
        <dbReference type="ARBA" id="ARBA00022741"/>
    </source>
</evidence>
<dbReference type="GO" id="GO:0016887">
    <property type="term" value="F:ATP hydrolysis activity"/>
    <property type="evidence" value="ECO:0007669"/>
    <property type="project" value="InterPro"/>
</dbReference>
<dbReference type="InterPro" id="IPR050221">
    <property type="entry name" value="26S_Proteasome_ATPase"/>
</dbReference>
<dbReference type="InterPro" id="IPR003593">
    <property type="entry name" value="AAA+_ATPase"/>
</dbReference>
<accession>A0A5C8EY75</accession>
<dbReference type="GO" id="GO:0005524">
    <property type="term" value="F:ATP binding"/>
    <property type="evidence" value="ECO:0007669"/>
    <property type="project" value="UniProtKB-KW"/>
</dbReference>
<name>A0A5C8EY75_9SPIR</name>
<evidence type="ECO:0000313" key="5">
    <source>
        <dbReference type="EMBL" id="TXJ42776.1"/>
    </source>
</evidence>